<dbReference type="Proteomes" id="UP000192411">
    <property type="component" value="Unassembled WGS sequence"/>
</dbReference>
<reference evidence="2 3" key="1">
    <citation type="submission" date="2017-02" db="EMBL/GenBank/DDBJ databases">
        <title>The new phylogeny of genus Mycobacterium.</title>
        <authorList>
            <person name="Tortoli E."/>
            <person name="Trovato A."/>
            <person name="Cirillo D.M."/>
        </authorList>
    </citation>
    <scope>NUCLEOTIDE SEQUENCE [LARGE SCALE GENOMIC DNA]</scope>
    <source>
        <strain evidence="2 3">DSM 44338</strain>
    </source>
</reference>
<dbReference type="Pfam" id="PF14087">
    <property type="entry name" value="DUF4267"/>
    <property type="match status" value="1"/>
</dbReference>
<dbReference type="InterPro" id="IPR025363">
    <property type="entry name" value="DUF4267"/>
</dbReference>
<evidence type="ECO:0000256" key="1">
    <source>
        <dbReference type="SAM" id="Phobius"/>
    </source>
</evidence>
<name>A0A1X0JPF6_9MYCO</name>
<sequence>MTATAIGYVLAGLIAAAIIFIGARFIVAPRVAAAGYGVLPDSDQSSVDAYSSAKGVRDIASGLFVIVLMVSGATHLVGWLILAATIIPLADATIVLRNGGAKSIALGVHGGTAVVMLITSALLLLS</sequence>
<evidence type="ECO:0000313" key="2">
    <source>
        <dbReference type="EMBL" id="ORB64754.1"/>
    </source>
</evidence>
<keyword evidence="3" id="KW-1185">Reference proteome</keyword>
<proteinExistence type="predicted"/>
<feature type="transmembrane region" description="Helical" evidence="1">
    <location>
        <begin position="104"/>
        <end position="125"/>
    </location>
</feature>
<accession>A0A1X0JPF6</accession>
<keyword evidence="1" id="KW-0812">Transmembrane</keyword>
<gene>
    <name evidence="2" type="ORF">BST47_15810</name>
</gene>
<dbReference type="RefSeq" id="WP_083126452.1">
    <property type="nucleotide sequence ID" value="NZ_MVIM01000007.1"/>
</dbReference>
<dbReference type="OrthoDB" id="119790at2"/>
<dbReference type="STRING" id="75922.BST47_15810"/>
<keyword evidence="1" id="KW-1133">Transmembrane helix</keyword>
<organism evidence="2 3">
    <name type="scientific">Mycolicibacterium tusciae</name>
    <dbReference type="NCBI Taxonomy" id="75922"/>
    <lineage>
        <taxon>Bacteria</taxon>
        <taxon>Bacillati</taxon>
        <taxon>Actinomycetota</taxon>
        <taxon>Actinomycetes</taxon>
        <taxon>Mycobacteriales</taxon>
        <taxon>Mycobacteriaceae</taxon>
        <taxon>Mycolicibacterium</taxon>
    </lineage>
</organism>
<feature type="transmembrane region" description="Helical" evidence="1">
    <location>
        <begin position="63"/>
        <end position="84"/>
    </location>
</feature>
<evidence type="ECO:0008006" key="4">
    <source>
        <dbReference type="Google" id="ProtNLM"/>
    </source>
</evidence>
<keyword evidence="1" id="KW-0472">Membrane</keyword>
<evidence type="ECO:0000313" key="3">
    <source>
        <dbReference type="Proteomes" id="UP000192411"/>
    </source>
</evidence>
<dbReference type="AlphaFoldDB" id="A0A1X0JPF6"/>
<dbReference type="EMBL" id="MVIM01000007">
    <property type="protein sequence ID" value="ORB64754.1"/>
    <property type="molecule type" value="Genomic_DNA"/>
</dbReference>
<comment type="caution">
    <text evidence="2">The sequence shown here is derived from an EMBL/GenBank/DDBJ whole genome shotgun (WGS) entry which is preliminary data.</text>
</comment>
<protein>
    <recommendedName>
        <fullName evidence="4">DUF4267 domain-containing protein</fullName>
    </recommendedName>
</protein>
<feature type="transmembrane region" description="Helical" evidence="1">
    <location>
        <begin position="6"/>
        <end position="27"/>
    </location>
</feature>